<evidence type="ECO:0000313" key="3">
    <source>
        <dbReference type="Proteomes" id="UP001153636"/>
    </source>
</evidence>
<proteinExistence type="predicted"/>
<accession>A0A9P0GES5</accession>
<dbReference type="AlphaFoldDB" id="A0A9P0GES5"/>
<evidence type="ECO:0000256" key="1">
    <source>
        <dbReference type="SAM" id="SignalP"/>
    </source>
</evidence>
<protein>
    <submittedName>
        <fullName evidence="2">Uncharacterized protein</fullName>
    </submittedName>
</protein>
<dbReference type="EMBL" id="OV651817">
    <property type="protein sequence ID" value="CAH1110793.1"/>
    <property type="molecule type" value="Genomic_DNA"/>
</dbReference>
<dbReference type="OrthoDB" id="6779177at2759"/>
<feature type="signal peptide" evidence="1">
    <location>
        <begin position="1"/>
        <end position="29"/>
    </location>
</feature>
<sequence>MVRTRLPPAFITFFSRLILEMTFIQSGSCLMDAESRTKIPHSYKIKLKKLKWYFQLEGHSFMPPDRFFGHILKTIKEKEIILESEEYLDIFSKYATTVLRVGEVVEIYDWQNETSKYIKPPGHWHFAFSKMKRMILTKSSKGTVLIRGEIVYNSDSGVGKPVTKKTKSIENMKPTKIPKQNVVNNKKEVEK</sequence>
<name>A0A9P0GES5_9CUCU</name>
<keyword evidence="1" id="KW-0732">Signal</keyword>
<organism evidence="2 3">
    <name type="scientific">Psylliodes chrysocephalus</name>
    <dbReference type="NCBI Taxonomy" id="3402493"/>
    <lineage>
        <taxon>Eukaryota</taxon>
        <taxon>Metazoa</taxon>
        <taxon>Ecdysozoa</taxon>
        <taxon>Arthropoda</taxon>
        <taxon>Hexapoda</taxon>
        <taxon>Insecta</taxon>
        <taxon>Pterygota</taxon>
        <taxon>Neoptera</taxon>
        <taxon>Endopterygota</taxon>
        <taxon>Coleoptera</taxon>
        <taxon>Polyphaga</taxon>
        <taxon>Cucujiformia</taxon>
        <taxon>Chrysomeloidea</taxon>
        <taxon>Chrysomelidae</taxon>
        <taxon>Galerucinae</taxon>
        <taxon>Alticini</taxon>
        <taxon>Psylliodes</taxon>
    </lineage>
</organism>
<gene>
    <name evidence="2" type="ORF">PSYICH_LOCUS11044</name>
</gene>
<dbReference type="Proteomes" id="UP001153636">
    <property type="component" value="Chromosome 5"/>
</dbReference>
<evidence type="ECO:0000313" key="2">
    <source>
        <dbReference type="EMBL" id="CAH1110793.1"/>
    </source>
</evidence>
<reference evidence="2" key="1">
    <citation type="submission" date="2022-01" db="EMBL/GenBank/DDBJ databases">
        <authorList>
            <person name="King R."/>
        </authorList>
    </citation>
    <scope>NUCLEOTIDE SEQUENCE</scope>
</reference>
<feature type="chain" id="PRO_5040453962" evidence="1">
    <location>
        <begin position="30"/>
        <end position="191"/>
    </location>
</feature>
<keyword evidence="3" id="KW-1185">Reference proteome</keyword>